<proteinExistence type="predicted"/>
<dbReference type="GO" id="GO:0051295">
    <property type="term" value="P:establishment of meiotic spindle localization"/>
    <property type="evidence" value="ECO:0007669"/>
    <property type="project" value="TreeGrafter"/>
</dbReference>
<evidence type="ECO:0000313" key="6">
    <source>
        <dbReference type="Proteomes" id="UP000270296"/>
    </source>
</evidence>
<keyword evidence="2" id="KW-0963">Cytoplasm</keyword>
<keyword evidence="6" id="KW-1185">Reference proteome</keyword>
<organism evidence="7">
    <name type="scientific">Soboliphyme baturini</name>
    <dbReference type="NCBI Taxonomy" id="241478"/>
    <lineage>
        <taxon>Eukaryota</taxon>
        <taxon>Metazoa</taxon>
        <taxon>Ecdysozoa</taxon>
        <taxon>Nematoda</taxon>
        <taxon>Enoplea</taxon>
        <taxon>Dorylaimia</taxon>
        <taxon>Dioctophymatida</taxon>
        <taxon>Dioctophymatoidea</taxon>
        <taxon>Soboliphymatidae</taxon>
        <taxon>Soboliphyme</taxon>
    </lineage>
</organism>
<dbReference type="GO" id="GO:0005516">
    <property type="term" value="F:calmodulin binding"/>
    <property type="evidence" value="ECO:0007669"/>
    <property type="project" value="UniProtKB-KW"/>
</dbReference>
<protein>
    <submittedName>
        <fullName evidence="7">MOR2-PAG1_N domain-containing protein</fullName>
    </submittedName>
</protein>
<evidence type="ECO:0000256" key="3">
    <source>
        <dbReference type="ARBA" id="ARBA00022860"/>
    </source>
</evidence>
<gene>
    <name evidence="5" type="ORF">SBAD_LOCUS12954</name>
</gene>
<accession>A0A183JAQ6</accession>
<evidence type="ECO:0000313" key="5">
    <source>
        <dbReference type="EMBL" id="VDP53007.1"/>
    </source>
</evidence>
<dbReference type="PANTHER" id="PTHR22706">
    <property type="entry name" value="ASSEMBLY FACTOR FOR SPINDLE MICROTUBULES"/>
    <property type="match status" value="1"/>
</dbReference>
<dbReference type="PANTHER" id="PTHR22706:SF1">
    <property type="entry name" value="ASSEMBLY FACTOR FOR SPINDLE MICROTUBULES"/>
    <property type="match status" value="1"/>
</dbReference>
<evidence type="ECO:0000256" key="2">
    <source>
        <dbReference type="ARBA" id="ARBA00022490"/>
    </source>
</evidence>
<reference evidence="7" key="1">
    <citation type="submission" date="2016-06" db="UniProtKB">
        <authorList>
            <consortium name="WormBaseParasite"/>
        </authorList>
    </citation>
    <scope>IDENTIFICATION</scope>
</reference>
<dbReference type="EMBL" id="UZAM01019546">
    <property type="protein sequence ID" value="VDP53007.1"/>
    <property type="molecule type" value="Genomic_DNA"/>
</dbReference>
<dbReference type="GO" id="GO:0007051">
    <property type="term" value="P:spindle organization"/>
    <property type="evidence" value="ECO:0007669"/>
    <property type="project" value="TreeGrafter"/>
</dbReference>
<dbReference type="GO" id="GO:0000922">
    <property type="term" value="C:spindle pole"/>
    <property type="evidence" value="ECO:0007669"/>
    <property type="project" value="TreeGrafter"/>
</dbReference>
<dbReference type="GO" id="GO:0000278">
    <property type="term" value="P:mitotic cell cycle"/>
    <property type="evidence" value="ECO:0007669"/>
    <property type="project" value="TreeGrafter"/>
</dbReference>
<dbReference type="GO" id="GO:0005737">
    <property type="term" value="C:cytoplasm"/>
    <property type="evidence" value="ECO:0007669"/>
    <property type="project" value="UniProtKB-SubCell"/>
</dbReference>
<comment type="subcellular location">
    <subcellularLocation>
        <location evidence="1">Cytoplasm</location>
    </subcellularLocation>
</comment>
<dbReference type="InterPro" id="IPR051185">
    <property type="entry name" value="ASPM"/>
</dbReference>
<dbReference type="AlphaFoldDB" id="A0A183JAQ6"/>
<name>A0A183JAQ6_9BILA</name>
<sequence length="241" mass="27462">MTIVRTRVLLQNKLGKSEKTIGCRTNLVLSQVADAGRLCFLEKVVDDLRTVTQWSSNSCKRVASAGYVAVLYNFIAESNRSVATSLVLNSVIQVLINLAKFHETRPDVIDFPQWLKILVETMLHFQNYQQFVMVKVTVLLLIVADMPRAREEMRQSSFLIRKLKHAAQRLQKREGARSQRQSLGDRAVAVSSPSQPLHQSERYTPDWMLKTRKPVETFTPLQGLLKLFACYGIDHASPSRY</sequence>
<evidence type="ECO:0000256" key="4">
    <source>
        <dbReference type="SAM" id="MobiDB-lite"/>
    </source>
</evidence>
<evidence type="ECO:0000256" key="1">
    <source>
        <dbReference type="ARBA" id="ARBA00004496"/>
    </source>
</evidence>
<feature type="region of interest" description="Disordered" evidence="4">
    <location>
        <begin position="172"/>
        <end position="203"/>
    </location>
</feature>
<reference evidence="5 6" key="2">
    <citation type="submission" date="2018-11" db="EMBL/GenBank/DDBJ databases">
        <authorList>
            <consortium name="Pathogen Informatics"/>
        </authorList>
    </citation>
    <scope>NUCLEOTIDE SEQUENCE [LARGE SCALE GENOMIC DNA]</scope>
</reference>
<dbReference type="Proteomes" id="UP000270296">
    <property type="component" value="Unassembled WGS sequence"/>
</dbReference>
<dbReference type="OrthoDB" id="2148418at2759"/>
<dbReference type="WBParaSite" id="SBAD_0001336801-mRNA-1">
    <property type="protein sequence ID" value="SBAD_0001336801-mRNA-1"/>
    <property type="gene ID" value="SBAD_0001336801"/>
</dbReference>
<keyword evidence="3" id="KW-0112">Calmodulin-binding</keyword>
<evidence type="ECO:0000313" key="7">
    <source>
        <dbReference type="WBParaSite" id="SBAD_0001336801-mRNA-1"/>
    </source>
</evidence>